<sequence>MLRAPWASWPSTWLSPLLPCSPPASKTKHSIVPQSRLPNMVNEQRASRKEKKNPLHPPNFSPLKGPASPRCRFPTGPSHTPAYKPSPAHTRCSLTLSVRGRIERALPICVKKHLARGPYGGTVA</sequence>
<reference evidence="2" key="1">
    <citation type="journal article" date="2020" name="Stud. Mycol.">
        <title>101 Dothideomycetes genomes: a test case for predicting lifestyles and emergence of pathogens.</title>
        <authorList>
            <person name="Haridas S."/>
            <person name="Albert R."/>
            <person name="Binder M."/>
            <person name="Bloem J."/>
            <person name="Labutti K."/>
            <person name="Salamov A."/>
            <person name="Andreopoulos B."/>
            <person name="Baker S."/>
            <person name="Barry K."/>
            <person name="Bills G."/>
            <person name="Bluhm B."/>
            <person name="Cannon C."/>
            <person name="Castanera R."/>
            <person name="Culley D."/>
            <person name="Daum C."/>
            <person name="Ezra D."/>
            <person name="Gonzalez J."/>
            <person name="Henrissat B."/>
            <person name="Kuo A."/>
            <person name="Liang C."/>
            <person name="Lipzen A."/>
            <person name="Lutzoni F."/>
            <person name="Magnuson J."/>
            <person name="Mondo S."/>
            <person name="Nolan M."/>
            <person name="Ohm R."/>
            <person name="Pangilinan J."/>
            <person name="Park H.-J."/>
            <person name="Ramirez L."/>
            <person name="Alfaro M."/>
            <person name="Sun H."/>
            <person name="Tritt A."/>
            <person name="Yoshinaga Y."/>
            <person name="Zwiers L.-H."/>
            <person name="Turgeon B."/>
            <person name="Goodwin S."/>
            <person name="Spatafora J."/>
            <person name="Crous P."/>
            <person name="Grigoriev I."/>
        </authorList>
    </citation>
    <scope>NUCLEOTIDE SEQUENCE</scope>
    <source>
        <strain evidence="2">CBS 262.69</strain>
    </source>
</reference>
<evidence type="ECO:0000313" key="3">
    <source>
        <dbReference type="Proteomes" id="UP000799640"/>
    </source>
</evidence>
<dbReference type="EMBL" id="ML996698">
    <property type="protein sequence ID" value="KAF2399276.1"/>
    <property type="molecule type" value="Genomic_DNA"/>
</dbReference>
<accession>A0A6G1HTT1</accession>
<dbReference type="AlphaFoldDB" id="A0A6G1HTT1"/>
<organism evidence="2 3">
    <name type="scientific">Trichodelitschia bisporula</name>
    <dbReference type="NCBI Taxonomy" id="703511"/>
    <lineage>
        <taxon>Eukaryota</taxon>
        <taxon>Fungi</taxon>
        <taxon>Dikarya</taxon>
        <taxon>Ascomycota</taxon>
        <taxon>Pezizomycotina</taxon>
        <taxon>Dothideomycetes</taxon>
        <taxon>Dothideomycetes incertae sedis</taxon>
        <taxon>Phaeotrichales</taxon>
        <taxon>Phaeotrichaceae</taxon>
        <taxon>Trichodelitschia</taxon>
    </lineage>
</organism>
<name>A0A6G1HTT1_9PEZI</name>
<feature type="region of interest" description="Disordered" evidence="1">
    <location>
        <begin position="18"/>
        <end position="89"/>
    </location>
</feature>
<protein>
    <submittedName>
        <fullName evidence="2">Uncharacterized protein</fullName>
    </submittedName>
</protein>
<feature type="compositionally biased region" description="Polar residues" evidence="1">
    <location>
        <begin position="32"/>
        <end position="44"/>
    </location>
</feature>
<evidence type="ECO:0000256" key="1">
    <source>
        <dbReference type="SAM" id="MobiDB-lite"/>
    </source>
</evidence>
<proteinExistence type="predicted"/>
<keyword evidence="3" id="KW-1185">Reference proteome</keyword>
<gene>
    <name evidence="2" type="ORF">EJ06DRAFT_78660</name>
</gene>
<evidence type="ECO:0000313" key="2">
    <source>
        <dbReference type="EMBL" id="KAF2399276.1"/>
    </source>
</evidence>
<dbReference type="Proteomes" id="UP000799640">
    <property type="component" value="Unassembled WGS sequence"/>
</dbReference>